<sequence>MSDVEILPELKEIIGSLLFAAKKPLTAKEIRKALIGTGENYGGPYEQFTSLKENEILEAIEGLKEELSKNATGLHVADVAHGFRLQNNVACGPWVRTMLDKDRTTKLSKPALETLAIVAYRQPVLRSEIESVRGVSVDSILRNLVELQLVKVVGRSELPGRPWMFGTTQRFLEHFGLKSLDDMPGMDELKRREMEAGEGEKTLQTNSFPAIEKELEGQAETPTTEGDDNEPG</sequence>
<evidence type="ECO:0000256" key="1">
    <source>
        <dbReference type="ARBA" id="ARBA00022490"/>
    </source>
</evidence>
<dbReference type="Gene3D" id="1.10.10.10">
    <property type="entry name" value="Winged helix-like DNA-binding domain superfamily/Winged helix DNA-binding domain"/>
    <property type="match status" value="2"/>
</dbReference>
<dbReference type="RefSeq" id="WP_160628759.1">
    <property type="nucleotide sequence ID" value="NZ_CP047593.1"/>
</dbReference>
<dbReference type="NCBIfam" id="TIGR00281">
    <property type="entry name" value="SMC-Scp complex subunit ScpB"/>
    <property type="match status" value="1"/>
</dbReference>
<dbReference type="GO" id="GO:0051304">
    <property type="term" value="P:chromosome separation"/>
    <property type="evidence" value="ECO:0007669"/>
    <property type="project" value="InterPro"/>
</dbReference>
<keyword evidence="4" id="KW-0131">Cell cycle</keyword>
<keyword evidence="1" id="KW-0963">Cytoplasm</keyword>
<evidence type="ECO:0000256" key="4">
    <source>
        <dbReference type="ARBA" id="ARBA00023306"/>
    </source>
</evidence>
<organism evidence="6 7">
    <name type="scientific">Tichowtungia aerotolerans</name>
    <dbReference type="NCBI Taxonomy" id="2697043"/>
    <lineage>
        <taxon>Bacteria</taxon>
        <taxon>Pseudomonadati</taxon>
        <taxon>Kiritimatiellota</taxon>
        <taxon>Tichowtungiia</taxon>
        <taxon>Tichowtungiales</taxon>
        <taxon>Tichowtungiaceae</taxon>
        <taxon>Tichowtungia</taxon>
    </lineage>
</organism>
<keyword evidence="2" id="KW-0132">Cell division</keyword>
<dbReference type="InterPro" id="IPR036388">
    <property type="entry name" value="WH-like_DNA-bd_sf"/>
</dbReference>
<evidence type="ECO:0000313" key="6">
    <source>
        <dbReference type="EMBL" id="QHI69577.1"/>
    </source>
</evidence>
<evidence type="ECO:0000256" key="2">
    <source>
        <dbReference type="ARBA" id="ARBA00022618"/>
    </source>
</evidence>
<reference evidence="6 7" key="1">
    <citation type="submission" date="2020-01" db="EMBL/GenBank/DDBJ databases">
        <title>Ponticoccus aerotolerans gen. nov., sp. nov., an anaerobic bacterium and proposal of Ponticoccusceae fam. nov., Ponticoccusles ord. nov. and Ponticoccuse classis nov. in the phylum Kiritimatiellaeota.</title>
        <authorList>
            <person name="Zhou L.Y."/>
            <person name="Du Z.J."/>
        </authorList>
    </citation>
    <scope>NUCLEOTIDE SEQUENCE [LARGE SCALE GENOMIC DNA]</scope>
    <source>
        <strain evidence="6 7">S-5007</strain>
    </source>
</reference>
<dbReference type="KEGG" id="taer:GT409_08945"/>
<dbReference type="Proteomes" id="UP000464954">
    <property type="component" value="Chromosome"/>
</dbReference>
<accession>A0A6P1M6U5</accession>
<dbReference type="GO" id="GO:0051301">
    <property type="term" value="P:cell division"/>
    <property type="evidence" value="ECO:0007669"/>
    <property type="project" value="UniProtKB-KW"/>
</dbReference>
<evidence type="ECO:0000313" key="7">
    <source>
        <dbReference type="Proteomes" id="UP000464954"/>
    </source>
</evidence>
<protein>
    <submittedName>
        <fullName evidence="6">SMC-Scp complex subunit ScpB</fullName>
    </submittedName>
</protein>
<evidence type="ECO:0000256" key="5">
    <source>
        <dbReference type="SAM" id="MobiDB-lite"/>
    </source>
</evidence>
<dbReference type="InterPro" id="IPR036390">
    <property type="entry name" value="WH_DNA-bd_sf"/>
</dbReference>
<dbReference type="InterPro" id="IPR005234">
    <property type="entry name" value="ScpB_csome_segregation"/>
</dbReference>
<dbReference type="AlphaFoldDB" id="A0A6P1M6U5"/>
<name>A0A6P1M6U5_9BACT</name>
<keyword evidence="7" id="KW-1185">Reference proteome</keyword>
<dbReference type="PANTHER" id="PTHR34298:SF2">
    <property type="entry name" value="SEGREGATION AND CONDENSATION PROTEIN B"/>
    <property type="match status" value="1"/>
</dbReference>
<dbReference type="PANTHER" id="PTHR34298">
    <property type="entry name" value="SEGREGATION AND CONDENSATION PROTEIN B"/>
    <property type="match status" value="1"/>
</dbReference>
<proteinExistence type="predicted"/>
<dbReference type="Pfam" id="PF04079">
    <property type="entry name" value="SMC_ScpB"/>
    <property type="match status" value="1"/>
</dbReference>
<keyword evidence="3" id="KW-0159">Chromosome partition</keyword>
<evidence type="ECO:0000256" key="3">
    <source>
        <dbReference type="ARBA" id="ARBA00022829"/>
    </source>
</evidence>
<feature type="region of interest" description="Disordered" evidence="5">
    <location>
        <begin position="194"/>
        <end position="232"/>
    </location>
</feature>
<dbReference type="PIRSF" id="PIRSF019345">
    <property type="entry name" value="ScpB"/>
    <property type="match status" value="1"/>
</dbReference>
<dbReference type="EMBL" id="CP047593">
    <property type="protein sequence ID" value="QHI69577.1"/>
    <property type="molecule type" value="Genomic_DNA"/>
</dbReference>
<dbReference type="SUPFAM" id="SSF46785">
    <property type="entry name" value="Winged helix' DNA-binding domain"/>
    <property type="match status" value="2"/>
</dbReference>
<gene>
    <name evidence="6" type="primary">scpB</name>
    <name evidence="6" type="ORF">GT409_08945</name>
</gene>